<proteinExistence type="predicted"/>
<dbReference type="Ensembl" id="ENSBOBT00000007917.1">
    <property type="protein sequence ID" value="ENSBOBP00000007714.1"/>
    <property type="gene ID" value="ENSBOBG00000005047.1"/>
</dbReference>
<accession>A0A8C0ESX1</accession>
<sequence>MAFVRTGSRWKSGRDQNSLKRAEVTAHSMWLFIITRHIVLTMIAHRTKVVILATTNKGDICLHSSQGSSVPADETLPGFHPRDFTCETSNGCMYCSKAKFEARFLLCLQCYFGIFYLA</sequence>
<dbReference type="Proteomes" id="UP000694567">
    <property type="component" value="Unplaced"/>
</dbReference>
<evidence type="ECO:0000313" key="1">
    <source>
        <dbReference type="Ensembl" id="ENSBOBP00000007714.1"/>
    </source>
</evidence>
<dbReference type="AlphaFoldDB" id="A0A8C0ESX1"/>
<evidence type="ECO:0000313" key="2">
    <source>
        <dbReference type="Proteomes" id="UP000694567"/>
    </source>
</evidence>
<name>A0A8C0ESX1_BUBBB</name>
<keyword evidence="2" id="KW-1185">Reference proteome</keyword>
<reference evidence="1" key="2">
    <citation type="submission" date="2025-09" db="UniProtKB">
        <authorList>
            <consortium name="Ensembl"/>
        </authorList>
    </citation>
    <scope>IDENTIFICATION</scope>
</reference>
<reference evidence="1" key="1">
    <citation type="submission" date="2025-08" db="UniProtKB">
        <authorList>
            <consortium name="Ensembl"/>
        </authorList>
    </citation>
    <scope>IDENTIFICATION</scope>
</reference>
<protein>
    <submittedName>
        <fullName evidence="1">Uncharacterized protein</fullName>
    </submittedName>
</protein>
<organism evidence="1 2">
    <name type="scientific">Bubo bubo</name>
    <name type="common">Eurasian eagle-owl</name>
    <name type="synonym">Strix bubo</name>
    <dbReference type="NCBI Taxonomy" id="30461"/>
    <lineage>
        <taxon>Eukaryota</taxon>
        <taxon>Metazoa</taxon>
        <taxon>Chordata</taxon>
        <taxon>Craniata</taxon>
        <taxon>Vertebrata</taxon>
        <taxon>Euteleostomi</taxon>
        <taxon>Archelosauria</taxon>
        <taxon>Archosauria</taxon>
        <taxon>Dinosauria</taxon>
        <taxon>Saurischia</taxon>
        <taxon>Theropoda</taxon>
        <taxon>Coelurosauria</taxon>
        <taxon>Aves</taxon>
        <taxon>Neognathae</taxon>
        <taxon>Neoaves</taxon>
        <taxon>Telluraves</taxon>
        <taxon>Strigiformes</taxon>
        <taxon>Strigidae</taxon>
        <taxon>Bubo</taxon>
    </lineage>
</organism>